<keyword evidence="6 8" id="KW-0711">Selenium</keyword>
<dbReference type="Proteomes" id="UP000092596">
    <property type="component" value="Chromosome"/>
</dbReference>
<comment type="function">
    <text evidence="8">Converts seryl-tRNA(Sec) to selenocysteinyl-tRNA(Sec) required for selenoprotein biosynthesis.</text>
</comment>
<dbReference type="InterPro" id="IPR025862">
    <property type="entry name" value="SelA_trans_N_dom"/>
</dbReference>
<dbReference type="GO" id="GO:0001717">
    <property type="term" value="P:conversion of seryl-tRNAsec to selenocys-tRNAsec"/>
    <property type="evidence" value="ECO:0007669"/>
    <property type="project" value="UniProtKB-UniRule"/>
</dbReference>
<dbReference type="NCBIfam" id="TIGR00474">
    <property type="entry name" value="selA"/>
    <property type="match status" value="1"/>
</dbReference>
<dbReference type="GO" id="GO:0001514">
    <property type="term" value="P:selenocysteine incorporation"/>
    <property type="evidence" value="ECO:0007669"/>
    <property type="project" value="UniProtKB-UniRule"/>
</dbReference>
<dbReference type="HAMAP" id="MF_00423">
    <property type="entry name" value="SelA"/>
    <property type="match status" value="1"/>
</dbReference>
<dbReference type="GO" id="GO:0004125">
    <property type="term" value="F:L-seryl-tRNA(Sec) selenium transferase activity"/>
    <property type="evidence" value="ECO:0007669"/>
    <property type="project" value="UniProtKB-UniRule"/>
</dbReference>
<evidence type="ECO:0000256" key="8">
    <source>
        <dbReference type="HAMAP-Rule" id="MF_00423"/>
    </source>
</evidence>
<comment type="cofactor">
    <cofactor evidence="1 8 9">
        <name>pyridoxal 5'-phosphate</name>
        <dbReference type="ChEBI" id="CHEBI:597326"/>
    </cofactor>
</comment>
<dbReference type="PANTHER" id="PTHR32328">
    <property type="entry name" value="L-SERYL-TRNA(SEC) SELENIUM TRANSFERASE"/>
    <property type="match status" value="1"/>
</dbReference>
<dbReference type="PATRIC" id="fig|1630135.4.peg.770"/>
<dbReference type="KEGG" id="dva:DAD186_07680"/>
<dbReference type="GO" id="GO:0005737">
    <property type="term" value="C:cytoplasm"/>
    <property type="evidence" value="ECO:0007669"/>
    <property type="project" value="UniProtKB-SubCell"/>
</dbReference>
<evidence type="ECO:0000256" key="7">
    <source>
        <dbReference type="ARBA" id="ARBA00044507"/>
    </source>
</evidence>
<evidence type="ECO:0000256" key="9">
    <source>
        <dbReference type="PIRSR" id="PIRSR618319-50"/>
    </source>
</evidence>
<dbReference type="InterPro" id="IPR015421">
    <property type="entry name" value="PyrdxlP-dep_Trfase_major"/>
</dbReference>
<comment type="catalytic activity">
    <reaction evidence="8">
        <text>L-seryl-tRNA(Sec) + selenophosphate + H(+) = L-selenocysteinyl-tRNA(Sec) + phosphate</text>
        <dbReference type="Rhea" id="RHEA:22728"/>
        <dbReference type="Rhea" id="RHEA-COMP:9742"/>
        <dbReference type="Rhea" id="RHEA-COMP:9743"/>
        <dbReference type="ChEBI" id="CHEBI:15378"/>
        <dbReference type="ChEBI" id="CHEBI:16144"/>
        <dbReference type="ChEBI" id="CHEBI:43474"/>
        <dbReference type="ChEBI" id="CHEBI:78533"/>
        <dbReference type="ChEBI" id="CHEBI:78573"/>
        <dbReference type="EC" id="2.9.1.1"/>
    </reaction>
</comment>
<keyword evidence="3 8" id="KW-0808">Transferase</keyword>
<evidence type="ECO:0000256" key="6">
    <source>
        <dbReference type="ARBA" id="ARBA00023266"/>
    </source>
</evidence>
<keyword evidence="2 8" id="KW-0963">Cytoplasm</keyword>
<dbReference type="InterPro" id="IPR018319">
    <property type="entry name" value="SelA-like"/>
</dbReference>
<dbReference type="SUPFAM" id="SSF53383">
    <property type="entry name" value="PLP-dependent transferases"/>
    <property type="match status" value="1"/>
</dbReference>
<reference evidence="11 12" key="1">
    <citation type="submission" date="2015-06" db="EMBL/GenBank/DDBJ databases">
        <title>Investigation of pathophysiology for high-risk pregnancy and development of treatment modality based on it.</title>
        <authorList>
            <person name="Kim B.-C."/>
            <person name="Lim S."/>
        </authorList>
    </citation>
    <scope>NUCLEOTIDE SEQUENCE [LARGE SCALE GENOMIC DNA]</scope>
    <source>
        <strain evidence="11 12">AD1-86</strain>
    </source>
</reference>
<dbReference type="InterPro" id="IPR015424">
    <property type="entry name" value="PyrdxlP-dep_Trfase"/>
</dbReference>
<comment type="similarity">
    <text evidence="7 8">Belongs to the SelA family.</text>
</comment>
<comment type="subcellular location">
    <subcellularLocation>
        <location evidence="8">Cytoplasm</location>
    </subcellularLocation>
</comment>
<proteinExistence type="inferred from homology"/>
<dbReference type="UniPathway" id="UPA00906">
    <property type="reaction ID" value="UER00896"/>
</dbReference>
<protein>
    <recommendedName>
        <fullName evidence="8">L-seryl-tRNA(Sec) selenium transferase</fullName>
        <ecNumber evidence="8">2.9.1.1</ecNumber>
    </recommendedName>
    <alternativeName>
        <fullName evidence="8">Selenocysteine synthase</fullName>
        <shortName evidence="8">Sec synthase</shortName>
    </alternativeName>
    <alternativeName>
        <fullName evidence="8">Selenocysteinyl-tRNA(Sec) synthase</fullName>
    </alternativeName>
</protein>
<evidence type="ECO:0000256" key="1">
    <source>
        <dbReference type="ARBA" id="ARBA00001933"/>
    </source>
</evidence>
<evidence type="ECO:0000256" key="4">
    <source>
        <dbReference type="ARBA" id="ARBA00022898"/>
    </source>
</evidence>
<dbReference type="Gene3D" id="3.90.1150.180">
    <property type="match status" value="1"/>
</dbReference>
<evidence type="ECO:0000313" key="12">
    <source>
        <dbReference type="Proteomes" id="UP000092596"/>
    </source>
</evidence>
<dbReference type="PANTHER" id="PTHR32328:SF0">
    <property type="entry name" value="L-SERYL-TRNA(SEC) SELENIUM TRANSFERASE"/>
    <property type="match status" value="1"/>
</dbReference>
<dbReference type="Pfam" id="PF03841">
    <property type="entry name" value="SelA"/>
    <property type="match status" value="1"/>
</dbReference>
<organism evidence="11 12">
    <name type="scientific">Dermabacter vaginalis</name>
    <dbReference type="NCBI Taxonomy" id="1630135"/>
    <lineage>
        <taxon>Bacteria</taxon>
        <taxon>Bacillati</taxon>
        <taxon>Actinomycetota</taxon>
        <taxon>Actinomycetes</taxon>
        <taxon>Micrococcales</taxon>
        <taxon>Dermabacteraceae</taxon>
        <taxon>Dermabacter</taxon>
    </lineage>
</organism>
<dbReference type="Pfam" id="PF12390">
    <property type="entry name" value="Se-cys_synth_N"/>
    <property type="match status" value="1"/>
</dbReference>
<dbReference type="EMBL" id="CP012117">
    <property type="protein sequence ID" value="ANP27318.1"/>
    <property type="molecule type" value="Genomic_DNA"/>
</dbReference>
<evidence type="ECO:0000256" key="2">
    <source>
        <dbReference type="ARBA" id="ARBA00022490"/>
    </source>
</evidence>
<evidence type="ECO:0000313" key="11">
    <source>
        <dbReference type="EMBL" id="ANP27318.1"/>
    </source>
</evidence>
<sequence>MSRTAPPAAGDDPRRRIPRTDALLALEAVEQAKQRIGEENVRELVREAQNRARAGKIAPEEVEGEVLAALENTRVSAFTPVLNATGVIVHTNLGRAPLSPQAINALEAAAGYVDVEFDLETGLRGKRGVSTREALLKACPAAQDALVVNNGAAALSLIATTLAGPGAGERREIVLSRGEMIEIGAGFRLTELIESTGPVIREVGTTNRTHIADYEKALGESTAAILKIHASNYVIKGFTSAVGVAELAELAHANDLPLIVDIGSGLFSPEPLLPDEPTLTEALEQGADLVLASGDKLVGGPQAGLILGKKEWVERVARHPLARAMRADKLLLAALEATVGGPTPPVLEALHTNPDALKARTEALAGALRARIHEPCEVVPHDGRVGGGGGAEVPIPGWALQLPERLATELRCRERPIIATTRDGACLIDLRCIPDHEDDELESAIAALLKR</sequence>
<keyword evidence="4 8" id="KW-0663">Pyridoxal phosphate</keyword>
<comment type="pathway">
    <text evidence="8">Aminoacyl-tRNA biosynthesis; selenocysteinyl-tRNA(Sec) biosynthesis; selenocysteinyl-tRNA(Sec) from L-seryl-tRNA(Sec) (bacterial route): step 1/1.</text>
</comment>
<evidence type="ECO:0000259" key="10">
    <source>
        <dbReference type="Pfam" id="PF12390"/>
    </source>
</evidence>
<keyword evidence="5 8" id="KW-0648">Protein biosynthesis</keyword>
<dbReference type="AlphaFoldDB" id="A0A1B0ZHA6"/>
<name>A0A1B0ZHA6_9MICO</name>
<dbReference type="RefSeq" id="WP_065247550.1">
    <property type="nucleotide sequence ID" value="NZ_CP012117.1"/>
</dbReference>
<accession>A0A1B0ZHA6</accession>
<dbReference type="EC" id="2.9.1.1" evidence="8"/>
<feature type="domain" description="L-seryl-tRNA selenium transferase N-terminal" evidence="10">
    <location>
        <begin position="14"/>
        <end position="53"/>
    </location>
</feature>
<feature type="modified residue" description="N6-(pyridoxal phosphate)lysine" evidence="8 9">
    <location>
        <position position="296"/>
    </location>
</feature>
<dbReference type="InterPro" id="IPR004534">
    <property type="entry name" value="SelA_trans"/>
</dbReference>
<evidence type="ECO:0000256" key="3">
    <source>
        <dbReference type="ARBA" id="ARBA00022679"/>
    </source>
</evidence>
<evidence type="ECO:0000256" key="5">
    <source>
        <dbReference type="ARBA" id="ARBA00022917"/>
    </source>
</evidence>
<dbReference type="STRING" id="1630135.DAD186_07680"/>
<dbReference type="Gene3D" id="3.40.640.10">
    <property type="entry name" value="Type I PLP-dependent aspartate aminotransferase-like (Major domain)"/>
    <property type="match status" value="1"/>
</dbReference>
<gene>
    <name evidence="8" type="primary">selA</name>
    <name evidence="11" type="ORF">DAD186_07680</name>
</gene>